<evidence type="ECO:0000313" key="2">
    <source>
        <dbReference type="Proteomes" id="UP000799440"/>
    </source>
</evidence>
<dbReference type="OrthoDB" id="432412at2759"/>
<dbReference type="EMBL" id="MU006580">
    <property type="protein sequence ID" value="KAF2745971.1"/>
    <property type="molecule type" value="Genomic_DNA"/>
</dbReference>
<evidence type="ECO:0000313" key="1">
    <source>
        <dbReference type="EMBL" id="KAF2745971.1"/>
    </source>
</evidence>
<dbReference type="Proteomes" id="UP000799440">
    <property type="component" value="Unassembled WGS sequence"/>
</dbReference>
<dbReference type="InterPro" id="IPR059181">
    <property type="entry name" value="RWDD2A-B_C"/>
</dbReference>
<gene>
    <name evidence="1" type="ORF">M011DRAFT_478733</name>
</gene>
<dbReference type="AlphaFoldDB" id="A0A6A6V9K9"/>
<accession>A0A6A6V9K9</accession>
<protein>
    <submittedName>
        <fullName evidence="1">Uncharacterized protein</fullName>
    </submittedName>
</protein>
<keyword evidence="2" id="KW-1185">Reference proteome</keyword>
<sequence>MSLYNALIRTHHITSQKKIAALRTAAAHHNVYALLRRGGCPGIMYCEGSETGVKDWVATVQRLRYKDYQLAVKPAALVTLEEKEREDPLYGRLEELDSVKEYGAKMGELGLWGWWRKGMGYVSD</sequence>
<dbReference type="CDD" id="cd24163">
    <property type="entry name" value="RWDD2_C"/>
    <property type="match status" value="1"/>
</dbReference>
<proteinExistence type="predicted"/>
<name>A0A6A6V9K9_9PLEO</name>
<organism evidence="1 2">
    <name type="scientific">Sporormia fimetaria CBS 119925</name>
    <dbReference type="NCBI Taxonomy" id="1340428"/>
    <lineage>
        <taxon>Eukaryota</taxon>
        <taxon>Fungi</taxon>
        <taxon>Dikarya</taxon>
        <taxon>Ascomycota</taxon>
        <taxon>Pezizomycotina</taxon>
        <taxon>Dothideomycetes</taxon>
        <taxon>Pleosporomycetidae</taxon>
        <taxon>Pleosporales</taxon>
        <taxon>Sporormiaceae</taxon>
        <taxon>Sporormia</taxon>
    </lineage>
</organism>
<reference evidence="1" key="1">
    <citation type="journal article" date="2020" name="Stud. Mycol.">
        <title>101 Dothideomycetes genomes: a test case for predicting lifestyles and emergence of pathogens.</title>
        <authorList>
            <person name="Haridas S."/>
            <person name="Albert R."/>
            <person name="Binder M."/>
            <person name="Bloem J."/>
            <person name="Labutti K."/>
            <person name="Salamov A."/>
            <person name="Andreopoulos B."/>
            <person name="Baker S."/>
            <person name="Barry K."/>
            <person name="Bills G."/>
            <person name="Bluhm B."/>
            <person name="Cannon C."/>
            <person name="Castanera R."/>
            <person name="Culley D."/>
            <person name="Daum C."/>
            <person name="Ezra D."/>
            <person name="Gonzalez J."/>
            <person name="Henrissat B."/>
            <person name="Kuo A."/>
            <person name="Liang C."/>
            <person name="Lipzen A."/>
            <person name="Lutzoni F."/>
            <person name="Magnuson J."/>
            <person name="Mondo S."/>
            <person name="Nolan M."/>
            <person name="Ohm R."/>
            <person name="Pangilinan J."/>
            <person name="Park H.-J."/>
            <person name="Ramirez L."/>
            <person name="Alfaro M."/>
            <person name="Sun H."/>
            <person name="Tritt A."/>
            <person name="Yoshinaga Y."/>
            <person name="Zwiers L.-H."/>
            <person name="Turgeon B."/>
            <person name="Goodwin S."/>
            <person name="Spatafora J."/>
            <person name="Crous P."/>
            <person name="Grigoriev I."/>
        </authorList>
    </citation>
    <scope>NUCLEOTIDE SEQUENCE</scope>
    <source>
        <strain evidence="1">CBS 119925</strain>
    </source>
</reference>